<dbReference type="SUPFAM" id="SSF52141">
    <property type="entry name" value="Uracil-DNA glycosylase-like"/>
    <property type="match status" value="1"/>
</dbReference>
<comment type="catalytic activity">
    <reaction evidence="1 9 11">
        <text>Hydrolyzes single-stranded DNA or mismatched double-stranded DNA and polynucleotides, releasing free uracil.</text>
        <dbReference type="EC" id="3.2.2.27"/>
    </reaction>
</comment>
<keyword evidence="9" id="KW-0963">Cytoplasm</keyword>
<name>A0A4V2Q0C4_9FIRM</name>
<comment type="caution">
    <text evidence="13">The sequence shown here is derived from an EMBL/GenBank/DDBJ whole genome shotgun (WGS) entry which is preliminary data.</text>
</comment>
<dbReference type="FunFam" id="3.40.470.10:FF:000001">
    <property type="entry name" value="Uracil-DNA glycosylase"/>
    <property type="match status" value="1"/>
</dbReference>
<dbReference type="PANTHER" id="PTHR11264:SF0">
    <property type="entry name" value="URACIL-DNA GLYCOSYLASE"/>
    <property type="match status" value="1"/>
</dbReference>
<evidence type="ECO:0000256" key="7">
    <source>
        <dbReference type="ARBA" id="ARBA00022801"/>
    </source>
</evidence>
<dbReference type="Proteomes" id="UP000294545">
    <property type="component" value="Unassembled WGS sequence"/>
</dbReference>
<dbReference type="EC" id="3.2.2.27" evidence="4 9"/>
<keyword evidence="14" id="KW-1185">Reference proteome</keyword>
<evidence type="ECO:0000256" key="1">
    <source>
        <dbReference type="ARBA" id="ARBA00001400"/>
    </source>
</evidence>
<dbReference type="NCBIfam" id="NF003588">
    <property type="entry name" value="PRK05254.1-1"/>
    <property type="match status" value="1"/>
</dbReference>
<evidence type="ECO:0000259" key="12">
    <source>
        <dbReference type="SMART" id="SM00986"/>
    </source>
</evidence>
<gene>
    <name evidence="9" type="primary">ung</name>
    <name evidence="13" type="ORF">EDC19_1422</name>
</gene>
<comment type="similarity">
    <text evidence="3 9 11">Belongs to the uracil-DNA glycosylase (UDG) superfamily. UNG family.</text>
</comment>
<dbReference type="NCBIfam" id="NF003591">
    <property type="entry name" value="PRK05254.1-4"/>
    <property type="match status" value="1"/>
</dbReference>
<comment type="function">
    <text evidence="2 9 11">Excises uracil residues from the DNA which can arise as a result of misincorporation of dUMP residues by DNA polymerase or due to deamination of cytosine.</text>
</comment>
<evidence type="ECO:0000256" key="3">
    <source>
        <dbReference type="ARBA" id="ARBA00008184"/>
    </source>
</evidence>
<dbReference type="GO" id="GO:0004844">
    <property type="term" value="F:uracil DNA N-glycosylase activity"/>
    <property type="evidence" value="ECO:0007669"/>
    <property type="project" value="UniProtKB-UniRule"/>
</dbReference>
<evidence type="ECO:0000256" key="4">
    <source>
        <dbReference type="ARBA" id="ARBA00012030"/>
    </source>
</evidence>
<dbReference type="PROSITE" id="PS00130">
    <property type="entry name" value="U_DNA_GLYCOSYLASE"/>
    <property type="match status" value="1"/>
</dbReference>
<dbReference type="EMBL" id="SMGQ01000012">
    <property type="protein sequence ID" value="TCK93231.1"/>
    <property type="molecule type" value="Genomic_DNA"/>
</dbReference>
<accession>A0A4V2Q0C4</accession>
<dbReference type="InterPro" id="IPR005122">
    <property type="entry name" value="Uracil-DNA_glycosylase-like"/>
</dbReference>
<dbReference type="AlphaFoldDB" id="A0A4V2Q0C4"/>
<evidence type="ECO:0000256" key="5">
    <source>
        <dbReference type="ARBA" id="ARBA00018429"/>
    </source>
</evidence>
<dbReference type="PANTHER" id="PTHR11264">
    <property type="entry name" value="URACIL-DNA GLYCOSYLASE"/>
    <property type="match status" value="1"/>
</dbReference>
<dbReference type="Pfam" id="PF03167">
    <property type="entry name" value="UDG"/>
    <property type="match status" value="1"/>
</dbReference>
<evidence type="ECO:0000256" key="11">
    <source>
        <dbReference type="RuleBase" id="RU003780"/>
    </source>
</evidence>
<evidence type="ECO:0000256" key="10">
    <source>
        <dbReference type="PROSITE-ProRule" id="PRU10072"/>
    </source>
</evidence>
<dbReference type="NCBIfam" id="NF003592">
    <property type="entry name" value="PRK05254.1-5"/>
    <property type="match status" value="1"/>
</dbReference>
<keyword evidence="8 9" id="KW-0234">DNA repair</keyword>
<dbReference type="NCBIfam" id="NF003589">
    <property type="entry name" value="PRK05254.1-2"/>
    <property type="match status" value="1"/>
</dbReference>
<dbReference type="InterPro" id="IPR002043">
    <property type="entry name" value="UDG_fam1"/>
</dbReference>
<feature type="active site" description="Proton acceptor" evidence="9 10">
    <location>
        <position position="64"/>
    </location>
</feature>
<feature type="domain" description="Uracil-DNA glycosylase-like" evidence="12">
    <location>
        <begin position="49"/>
        <end position="209"/>
    </location>
</feature>
<keyword evidence="6 9" id="KW-0227">DNA damage</keyword>
<evidence type="ECO:0000256" key="6">
    <source>
        <dbReference type="ARBA" id="ARBA00022763"/>
    </source>
</evidence>
<evidence type="ECO:0000313" key="14">
    <source>
        <dbReference type="Proteomes" id="UP000294545"/>
    </source>
</evidence>
<comment type="subcellular location">
    <subcellularLocation>
        <location evidence="9">Cytoplasm</location>
    </subcellularLocation>
</comment>
<evidence type="ECO:0000256" key="8">
    <source>
        <dbReference type="ARBA" id="ARBA00023204"/>
    </source>
</evidence>
<evidence type="ECO:0000256" key="2">
    <source>
        <dbReference type="ARBA" id="ARBA00002631"/>
    </source>
</evidence>
<dbReference type="SMART" id="SM00986">
    <property type="entry name" value="UDG"/>
    <property type="match status" value="1"/>
</dbReference>
<dbReference type="GO" id="GO:0097510">
    <property type="term" value="P:base-excision repair, AP site formation via deaminated base removal"/>
    <property type="evidence" value="ECO:0007669"/>
    <property type="project" value="TreeGrafter"/>
</dbReference>
<dbReference type="GO" id="GO:0005737">
    <property type="term" value="C:cytoplasm"/>
    <property type="evidence" value="ECO:0007669"/>
    <property type="project" value="UniProtKB-SubCell"/>
</dbReference>
<dbReference type="Gene3D" id="3.40.470.10">
    <property type="entry name" value="Uracil-DNA glycosylase-like domain"/>
    <property type="match status" value="1"/>
</dbReference>
<protein>
    <recommendedName>
        <fullName evidence="5 9">Uracil-DNA glycosylase</fullName>
        <shortName evidence="9">UDG</shortName>
        <ecNumber evidence="4 9">3.2.2.27</ecNumber>
    </recommendedName>
</protein>
<evidence type="ECO:0000313" key="13">
    <source>
        <dbReference type="EMBL" id="TCK93231.1"/>
    </source>
</evidence>
<dbReference type="OrthoDB" id="9804372at2"/>
<dbReference type="CDD" id="cd10027">
    <property type="entry name" value="UDG-F1-like"/>
    <property type="match status" value="1"/>
</dbReference>
<dbReference type="InterPro" id="IPR036895">
    <property type="entry name" value="Uracil-DNA_glycosylase-like_sf"/>
</dbReference>
<sequence>MNIFKNSWQPLLENEFKKEYYLNLKQFLKTEYTNEIIYPDMYDVFNALHFTDYKTLKVVILGQDPYHGPNQAHGLSFSVKPNIPIPPSLKNIYKELHTDVGCFIPNNGYLKKWADQGVLLLNTVLTVKAGQANSHKNIGWELFTDRIIQLLNIRDNPIVFILWGKNAQSKIKMIDTQKHYIIKSVHPSPLSAHRGFLGSKPFSRTNEILKSINKTPIDWQVENI</sequence>
<dbReference type="HAMAP" id="MF_00148">
    <property type="entry name" value="UDG"/>
    <property type="match status" value="1"/>
</dbReference>
<evidence type="ECO:0000256" key="9">
    <source>
        <dbReference type="HAMAP-Rule" id="MF_00148"/>
    </source>
</evidence>
<reference evidence="13 14" key="1">
    <citation type="submission" date="2019-03" db="EMBL/GenBank/DDBJ databases">
        <title>Genomic Encyclopedia of Type Strains, Phase IV (KMG-IV): sequencing the most valuable type-strain genomes for metagenomic binning, comparative biology and taxonomic classification.</title>
        <authorList>
            <person name="Goeker M."/>
        </authorList>
    </citation>
    <scope>NUCLEOTIDE SEQUENCE [LARGE SCALE GENOMIC DNA]</scope>
    <source>
        <strain evidence="13 14">DSM 24176</strain>
    </source>
</reference>
<dbReference type="NCBIfam" id="TIGR00628">
    <property type="entry name" value="ung"/>
    <property type="match status" value="1"/>
</dbReference>
<dbReference type="SMART" id="SM00987">
    <property type="entry name" value="UreE_C"/>
    <property type="match status" value="1"/>
</dbReference>
<dbReference type="RefSeq" id="WP_132282148.1">
    <property type="nucleotide sequence ID" value="NZ_SMGQ01000012.1"/>
</dbReference>
<keyword evidence="7 9" id="KW-0378">Hydrolase</keyword>
<organism evidence="13 14">
    <name type="scientific">Natranaerovirga hydrolytica</name>
    <dbReference type="NCBI Taxonomy" id="680378"/>
    <lineage>
        <taxon>Bacteria</taxon>
        <taxon>Bacillati</taxon>
        <taxon>Bacillota</taxon>
        <taxon>Clostridia</taxon>
        <taxon>Lachnospirales</taxon>
        <taxon>Natranaerovirgaceae</taxon>
        <taxon>Natranaerovirga</taxon>
    </lineage>
</organism>
<proteinExistence type="inferred from homology"/>
<dbReference type="InterPro" id="IPR018085">
    <property type="entry name" value="Ura-DNA_Glyclase_AS"/>
</dbReference>